<reference evidence="4" key="1">
    <citation type="submission" date="2021-07" db="EMBL/GenBank/DDBJ databases">
        <title>Candidatus Kaistella beijingensis sp. nov. isolated from a municipal wastewater treatment plant is involved in sludge foaming.</title>
        <authorList>
            <person name="Song Y."/>
            <person name="Liu S.-J."/>
        </authorList>
    </citation>
    <scope>NUCLEOTIDE SEQUENCE</scope>
    <source>
        <strain evidence="4">DSM 43998</strain>
    </source>
</reference>
<keyword evidence="2" id="KW-0732">Signal</keyword>
<dbReference type="InterPro" id="IPR012938">
    <property type="entry name" value="Glc/Sorbosone_DH"/>
</dbReference>
<dbReference type="Pfam" id="PF07995">
    <property type="entry name" value="GSDH"/>
    <property type="match status" value="1"/>
</dbReference>
<sequence>MTHRRLAVRRRLIPAAAALVLCVPAAGCARFDDSASTPFSPEMTFAPEAQNPSPSDPPSSTTRPTRPPGPCVDQDDSVIATCLDSTGGLVILPGGESALVAERRTGKIMKVGADQNQKAIEVARVDVDASGDGGLLDLTVSPSYDEDGLIYALITTPSDNRVVRLVAGDAPKDVVTGIPKGATGNVGALDFVSADELVVLTGDGGSPGAAQDPGSLAGKLLRVEIGAAAAAPPPTVLASGFGVGGDVCPGPDNQVWVADRTATEDRIQRVPVAGGPATTMWTWPDRPGVAGCAVGQDFAVVMVTKQKAISMLKVDNGAVSTAPSLVAQDRYGSLGGAAVAPDGLIWAATVNKDGGQPGPNDERVVRFPIDGGGGGGPD</sequence>
<organism evidence="4 5">
    <name type="scientific">Skermania pinensis</name>
    <dbReference type="NCBI Taxonomy" id="39122"/>
    <lineage>
        <taxon>Bacteria</taxon>
        <taxon>Bacillati</taxon>
        <taxon>Actinomycetota</taxon>
        <taxon>Actinomycetes</taxon>
        <taxon>Mycobacteriales</taxon>
        <taxon>Gordoniaceae</taxon>
        <taxon>Skermania</taxon>
    </lineage>
</organism>
<dbReference type="InterPro" id="IPR011042">
    <property type="entry name" value="6-blade_b-propeller_TolB-like"/>
</dbReference>
<dbReference type="SUPFAM" id="SSF63829">
    <property type="entry name" value="Calcium-dependent phosphotriesterase"/>
    <property type="match status" value="1"/>
</dbReference>
<accession>A0ABX8S8B6</accession>
<protein>
    <submittedName>
        <fullName evidence="4">PQQ-dependent sugar dehydrogenase</fullName>
    </submittedName>
</protein>
<evidence type="ECO:0000313" key="5">
    <source>
        <dbReference type="Proteomes" id="UP000887023"/>
    </source>
</evidence>
<feature type="signal peptide" evidence="2">
    <location>
        <begin position="1"/>
        <end position="29"/>
    </location>
</feature>
<feature type="region of interest" description="Disordered" evidence="1">
    <location>
        <begin position="39"/>
        <end position="71"/>
    </location>
</feature>
<feature type="chain" id="PRO_5046287229" evidence="2">
    <location>
        <begin position="30"/>
        <end position="378"/>
    </location>
</feature>
<proteinExistence type="predicted"/>
<feature type="domain" description="Glucose/Sorbosone dehydrogenase" evidence="3">
    <location>
        <begin position="88"/>
        <end position="231"/>
    </location>
</feature>
<dbReference type="Proteomes" id="UP000887023">
    <property type="component" value="Chromosome"/>
</dbReference>
<gene>
    <name evidence="4" type="ORF">KV203_12480</name>
</gene>
<keyword evidence="5" id="KW-1185">Reference proteome</keyword>
<evidence type="ECO:0000256" key="2">
    <source>
        <dbReference type="SAM" id="SignalP"/>
    </source>
</evidence>
<dbReference type="Gene3D" id="2.120.10.30">
    <property type="entry name" value="TolB, C-terminal domain"/>
    <property type="match status" value="1"/>
</dbReference>
<dbReference type="RefSeq" id="WP_066467410.1">
    <property type="nucleotide sequence ID" value="NZ_CBCRUZ010000012.1"/>
</dbReference>
<feature type="region of interest" description="Disordered" evidence="1">
    <location>
        <begin position="353"/>
        <end position="378"/>
    </location>
</feature>
<dbReference type="EMBL" id="CP079105">
    <property type="protein sequence ID" value="QXQ12750.1"/>
    <property type="molecule type" value="Genomic_DNA"/>
</dbReference>
<evidence type="ECO:0000259" key="3">
    <source>
        <dbReference type="Pfam" id="PF07995"/>
    </source>
</evidence>
<evidence type="ECO:0000313" key="4">
    <source>
        <dbReference type="EMBL" id="QXQ12750.1"/>
    </source>
</evidence>
<evidence type="ECO:0000256" key="1">
    <source>
        <dbReference type="SAM" id="MobiDB-lite"/>
    </source>
</evidence>
<name>A0ABX8S8B6_9ACTN</name>